<evidence type="ECO:0000256" key="1">
    <source>
        <dbReference type="ARBA" id="ARBA00022618"/>
    </source>
</evidence>
<dbReference type="eggNOG" id="COG1799">
    <property type="taxonomic scope" value="Bacteria"/>
</dbReference>
<dbReference type="PANTHER" id="PTHR35798">
    <property type="entry name" value="CELL DIVISION PROTEIN SEPF"/>
    <property type="match status" value="1"/>
</dbReference>
<keyword evidence="2" id="KW-0717">Septation</keyword>
<dbReference type="KEGG" id="cii:CIMIT_08135"/>
<dbReference type="EMBL" id="CP009211">
    <property type="protein sequence ID" value="AIJ33879.1"/>
    <property type="molecule type" value="Genomic_DNA"/>
</dbReference>
<accession>A0A076NHB7</accession>
<evidence type="ECO:0000256" key="2">
    <source>
        <dbReference type="ARBA" id="ARBA00023210"/>
    </source>
</evidence>
<dbReference type="EMBL" id="LT906467">
    <property type="protein sequence ID" value="SNV76559.1"/>
    <property type="molecule type" value="Genomic_DNA"/>
</dbReference>
<evidence type="ECO:0000313" key="5">
    <source>
        <dbReference type="EMBL" id="AIJ33879.1"/>
    </source>
</evidence>
<evidence type="ECO:0000313" key="6">
    <source>
        <dbReference type="EMBL" id="SNV76559.1"/>
    </source>
</evidence>
<evidence type="ECO:0000313" key="7">
    <source>
        <dbReference type="Proteomes" id="UP000028780"/>
    </source>
</evidence>
<name>A0A076NHB7_9CORY</name>
<dbReference type="InterPro" id="IPR038594">
    <property type="entry name" value="SepF-like_sf"/>
</dbReference>
<reference evidence="6 8" key="2">
    <citation type="submission" date="2017-06" db="EMBL/GenBank/DDBJ databases">
        <authorList>
            <consortium name="Pathogen Informatics"/>
        </authorList>
    </citation>
    <scope>NUCLEOTIDE SEQUENCE [LARGE SCALE GENOMIC DNA]</scope>
    <source>
        <strain evidence="6 8">NCTC13015</strain>
    </source>
</reference>
<dbReference type="PANTHER" id="PTHR35798:SF1">
    <property type="entry name" value="CELL DIVISION PROTEIN SEPF"/>
    <property type="match status" value="1"/>
</dbReference>
<dbReference type="Pfam" id="PF04472">
    <property type="entry name" value="SepF"/>
    <property type="match status" value="1"/>
</dbReference>
<dbReference type="Proteomes" id="UP000215374">
    <property type="component" value="Chromosome 1"/>
</dbReference>
<dbReference type="Proteomes" id="UP000028780">
    <property type="component" value="Chromosome"/>
</dbReference>
<keyword evidence="3" id="KW-0131">Cell cycle</keyword>
<sequence>MSIFESAREFLGFGPYENDAYYDDEYDNDVDERATRGEHNRARHDARGERYSSARAADYAQAPAARPNPSVVVPLLHSYRDAKQVGEPFRNGDIVIMDLTNMKKLDAKAYIDFASGMCMALFGQMHNLSRGLDVDRRVFAIVPQGADVTVRELQREAHLI</sequence>
<evidence type="ECO:0000313" key="8">
    <source>
        <dbReference type="Proteomes" id="UP000215374"/>
    </source>
</evidence>
<dbReference type="InterPro" id="IPR023052">
    <property type="entry name" value="Cell_div_SepF"/>
</dbReference>
<dbReference type="HOGENOM" id="CLU_078499_0_1_11"/>
<dbReference type="InterPro" id="IPR007561">
    <property type="entry name" value="Cell_div_SepF/SepF-rel"/>
</dbReference>
<gene>
    <name evidence="6" type="primary">sepF</name>
    <name evidence="5" type="ORF">CIMIT_08135</name>
    <name evidence="6" type="ORF">SAMEA4535761_01687</name>
</gene>
<dbReference type="OrthoDB" id="3731101at2"/>
<evidence type="ECO:0000256" key="4">
    <source>
        <dbReference type="ARBA" id="ARBA00044936"/>
    </source>
</evidence>
<organism evidence="5 7">
    <name type="scientific">Corynebacterium imitans</name>
    <dbReference type="NCBI Taxonomy" id="156978"/>
    <lineage>
        <taxon>Bacteria</taxon>
        <taxon>Bacillati</taxon>
        <taxon>Actinomycetota</taxon>
        <taxon>Actinomycetes</taxon>
        <taxon>Mycobacteriales</taxon>
        <taxon>Corynebacteriaceae</taxon>
        <taxon>Corynebacterium</taxon>
    </lineage>
</organism>
<evidence type="ECO:0000256" key="3">
    <source>
        <dbReference type="ARBA" id="ARBA00023306"/>
    </source>
</evidence>
<dbReference type="GO" id="GO:0000917">
    <property type="term" value="P:division septum assembly"/>
    <property type="evidence" value="ECO:0007669"/>
    <property type="project" value="UniProtKB-KW"/>
</dbReference>
<protein>
    <submittedName>
        <fullName evidence="6">Cell division protein SepF</fullName>
    </submittedName>
</protein>
<keyword evidence="1 6" id="KW-0132">Cell division</keyword>
<proteinExistence type="predicted"/>
<keyword evidence="7" id="KW-1185">Reference proteome</keyword>
<reference evidence="5 7" key="1">
    <citation type="submission" date="2014-08" db="EMBL/GenBank/DDBJ databases">
        <title>Complete genome sequence of Corynebacterium imitans DSM 44264, isolated from a five-month-old boy with suspected pharyngeal diphtheria.</title>
        <authorList>
            <person name="Mollmann S."/>
            <person name="Albersmeier A."/>
            <person name="Ruckert C."/>
            <person name="Tauch A."/>
        </authorList>
    </citation>
    <scope>NUCLEOTIDE SEQUENCE [LARGE SCALE GENOMIC DNA]</scope>
    <source>
        <strain evidence="5 7">DSM 44264</strain>
    </source>
</reference>
<dbReference type="STRING" id="156978.CIMIT_08135"/>
<comment type="function">
    <text evidence="4">Cell division protein that is part of the divisome complex and is recruited early to the Z-ring. Probably stimulates Z-ring formation, perhaps through the cross-linking of FtsZ protofilaments. Its function overlaps with FtsA.</text>
</comment>
<dbReference type="Gene3D" id="3.30.110.150">
    <property type="entry name" value="SepF-like protein"/>
    <property type="match status" value="1"/>
</dbReference>
<dbReference type="RefSeq" id="WP_038591464.1">
    <property type="nucleotide sequence ID" value="NZ_CP009211.1"/>
</dbReference>
<dbReference type="AlphaFoldDB" id="A0A076NHB7"/>